<dbReference type="InterPro" id="IPR002921">
    <property type="entry name" value="Fungal_lipase-type"/>
</dbReference>
<dbReference type="GO" id="GO:0006629">
    <property type="term" value="P:lipid metabolic process"/>
    <property type="evidence" value="ECO:0007669"/>
    <property type="project" value="InterPro"/>
</dbReference>
<dbReference type="PANTHER" id="PTHR45856">
    <property type="entry name" value="ALPHA/BETA-HYDROLASES SUPERFAMILY PROTEIN"/>
    <property type="match status" value="1"/>
</dbReference>
<organism evidence="3 5">
    <name type="scientific">Adineta ricciae</name>
    <name type="common">Rotifer</name>
    <dbReference type="NCBI Taxonomy" id="249248"/>
    <lineage>
        <taxon>Eukaryota</taxon>
        <taxon>Metazoa</taxon>
        <taxon>Spiralia</taxon>
        <taxon>Gnathifera</taxon>
        <taxon>Rotifera</taxon>
        <taxon>Eurotatoria</taxon>
        <taxon>Bdelloidea</taxon>
        <taxon>Adinetida</taxon>
        <taxon>Adinetidae</taxon>
        <taxon>Adineta</taxon>
    </lineage>
</organism>
<protein>
    <recommendedName>
        <fullName evidence="6">Fungal lipase-like domain-containing protein</fullName>
    </recommendedName>
</protein>
<dbReference type="EMBL" id="CAJNOJ010000747">
    <property type="protein sequence ID" value="CAF1517970.1"/>
    <property type="molecule type" value="Genomic_DNA"/>
</dbReference>
<comment type="caution">
    <text evidence="3">The sequence shown here is derived from an EMBL/GenBank/DDBJ whole genome shotgun (WGS) entry which is preliminary data.</text>
</comment>
<feature type="domain" description="G" evidence="2">
    <location>
        <begin position="887"/>
        <end position="970"/>
    </location>
</feature>
<dbReference type="Proteomes" id="UP000663828">
    <property type="component" value="Unassembled WGS sequence"/>
</dbReference>
<evidence type="ECO:0000313" key="4">
    <source>
        <dbReference type="EMBL" id="CAF1517970.1"/>
    </source>
</evidence>
<dbReference type="CDD" id="cd00519">
    <property type="entry name" value="Lipase_3"/>
    <property type="match status" value="1"/>
</dbReference>
<evidence type="ECO:0000313" key="3">
    <source>
        <dbReference type="EMBL" id="CAF1130144.1"/>
    </source>
</evidence>
<gene>
    <name evidence="4" type="ORF">EDS130_LOCUS43679</name>
    <name evidence="3" type="ORF">XAT740_LOCUS19857</name>
</gene>
<name>A0A814RC00_ADIRI</name>
<dbReference type="Pfam" id="PF01926">
    <property type="entry name" value="MMR_HSR1"/>
    <property type="match status" value="1"/>
</dbReference>
<evidence type="ECO:0000259" key="1">
    <source>
        <dbReference type="Pfam" id="PF01764"/>
    </source>
</evidence>
<dbReference type="AlphaFoldDB" id="A0A814RC00"/>
<evidence type="ECO:0008006" key="6">
    <source>
        <dbReference type="Google" id="ProtNLM"/>
    </source>
</evidence>
<feature type="domain" description="Fungal lipase-type" evidence="1">
    <location>
        <begin position="184"/>
        <end position="314"/>
    </location>
</feature>
<reference evidence="3" key="1">
    <citation type="submission" date="2021-02" db="EMBL/GenBank/DDBJ databases">
        <authorList>
            <person name="Nowell W R."/>
        </authorList>
    </citation>
    <scope>NUCLEOTIDE SEQUENCE</scope>
</reference>
<dbReference type="Pfam" id="PF01764">
    <property type="entry name" value="Lipase_3"/>
    <property type="match status" value="1"/>
</dbReference>
<dbReference type="SUPFAM" id="SSF53474">
    <property type="entry name" value="alpha/beta-Hydrolases"/>
    <property type="match status" value="1"/>
</dbReference>
<dbReference type="Gene3D" id="3.40.50.300">
    <property type="entry name" value="P-loop containing nucleotide triphosphate hydrolases"/>
    <property type="match status" value="1"/>
</dbReference>
<dbReference type="CDD" id="cd00882">
    <property type="entry name" value="Ras_like_GTPase"/>
    <property type="match status" value="1"/>
</dbReference>
<dbReference type="InterPro" id="IPR006073">
    <property type="entry name" value="GTP-bd"/>
</dbReference>
<dbReference type="InterPro" id="IPR029058">
    <property type="entry name" value="AB_hydrolase_fold"/>
</dbReference>
<dbReference type="EMBL" id="CAJNOR010001367">
    <property type="protein sequence ID" value="CAF1130144.1"/>
    <property type="molecule type" value="Genomic_DNA"/>
</dbReference>
<dbReference type="Gene3D" id="3.40.50.1820">
    <property type="entry name" value="alpha/beta hydrolase"/>
    <property type="match status" value="1"/>
</dbReference>
<keyword evidence="5" id="KW-1185">Reference proteome</keyword>
<dbReference type="InterPro" id="IPR027417">
    <property type="entry name" value="P-loop_NTPase"/>
</dbReference>
<proteinExistence type="predicted"/>
<evidence type="ECO:0000259" key="2">
    <source>
        <dbReference type="Pfam" id="PF01926"/>
    </source>
</evidence>
<dbReference type="PANTHER" id="PTHR45856:SF24">
    <property type="entry name" value="FUNGAL LIPASE-LIKE DOMAIN-CONTAINING PROTEIN"/>
    <property type="match status" value="1"/>
</dbReference>
<dbReference type="OrthoDB" id="438440at2759"/>
<dbReference type="Proteomes" id="UP000663852">
    <property type="component" value="Unassembled WGS sequence"/>
</dbReference>
<dbReference type="SUPFAM" id="SSF52540">
    <property type="entry name" value="P-loop containing nucleoside triphosphate hydrolases"/>
    <property type="match status" value="1"/>
</dbReference>
<dbReference type="GO" id="GO:0005525">
    <property type="term" value="F:GTP binding"/>
    <property type="evidence" value="ECO:0007669"/>
    <property type="project" value="InterPro"/>
</dbReference>
<evidence type="ECO:0000313" key="5">
    <source>
        <dbReference type="Proteomes" id="UP000663828"/>
    </source>
</evidence>
<sequence length="1101" mass="125177">MAISVTYKRQQKEIKPCGFECDSGDPEVRELSITDIAKQFEIPHISSKTVVQEYPQAHLQEIDEDADDSSSLDVVKKEWNGAFLCKNDKAYRLFLGQRVKIIDDNAAQAKNKEETTIFDRIDIEIAAILSHAVYEENPIQFLNTNYGSCSSIPTMVGLKFACNASSPYLIGITKTNTNSETMWVAFKGTQNWSDILTDLLVIPTLSSNGMVHKGFWSRSSRFPHIRFADECYRSSQTRRRLIFTGHSLGGSVAHLCALRHLAGKSHTEKPQIFSITFGAPFFGNKTVAADLIQRNLNEHFLTIVNCSDCVPNILNLIETASALKATAQPPLALCKDIIQTLLPLNGALGMITKETAAGMVKHLNTIIPKLKDFLKNMNLEYKPIGTYGFIRTYASERDSGRWEWVINYLNNQLKTVNGTQIFNDCISKKLNELYSARSQKYTDESLVNHFMIKYIESLKSCQVIKLDSRGIQEVTELEQFNVTVKSTIVVCCNNDLKITMQGDNLDFISSDKTNCLESTPKLFHKDSYTLFPEQAQHRAIVTCNGLIPSKQQIRVGPKEFSLHTHFGKIKLDFQWNQHMASYSVQRGMFSSLDMNFLIAAFLRSMFAYIHSERHLEIGDILEGHPTILQFFIKLVQNRSPDKFDQFIETLQKHLNEFARQKSNNESLVIDQTLYNESLPVLQALHKDLSELPSYEFQKSFKEIVSDNPLLAFACGAGIVIGLAVFCQAAPIALTYGKAISMSAELVADYAGADIVSSIGILTCEFSYFGLTRLTRGTIERLVYQSHINLLFESMGGNSSNCANEEMTESEICKILAEKFIDFKKINMDDKKNCITVASKEIFVPNTNHDRPTLTRTTDESKYQAFRLLHDVYYIHELRKWMTQHIYISFVGAHRVGKSSLLKSLWNLPARIGKTYEDRTKQVHLYTIEDSENNKKVHIIDFPGITDPEKEIRRYTEEYAVCSSFYVIVAQAGTDYDSATKLINETTIANSTADAQTNDNHVRSRNTSVPFVVIVTHSESITRPIESELTELANDRLKINRDLICPCFNKEAVDNKNYVNKFKHDNLAGIEEVRQFLTEQFIKVFGRYHNFDQYMKYRYKQN</sequence>
<dbReference type="InterPro" id="IPR051218">
    <property type="entry name" value="Sec_MonoDiacylglyc_Lipase"/>
</dbReference>
<accession>A0A814RC00</accession>